<evidence type="ECO:0000313" key="7">
    <source>
        <dbReference type="EMBL" id="TKC09659.1"/>
    </source>
</evidence>
<evidence type="ECO:0000256" key="4">
    <source>
        <dbReference type="ARBA" id="ARBA00023136"/>
    </source>
</evidence>
<evidence type="ECO:0000259" key="6">
    <source>
        <dbReference type="Pfam" id="PF00188"/>
    </source>
</evidence>
<dbReference type="Gene3D" id="3.40.33.10">
    <property type="entry name" value="CAP"/>
    <property type="match status" value="1"/>
</dbReference>
<comment type="caution">
    <text evidence="7">The sequence shown here is derived from an EMBL/GenBank/DDBJ whole genome shotgun (WGS) entry which is preliminary data.</text>
</comment>
<evidence type="ECO:0000256" key="1">
    <source>
        <dbReference type="ARBA" id="ARBA00004141"/>
    </source>
</evidence>
<evidence type="ECO:0000313" key="8">
    <source>
        <dbReference type="Proteomes" id="UP000307244"/>
    </source>
</evidence>
<dbReference type="RefSeq" id="WP_136835067.1">
    <property type="nucleotide sequence ID" value="NZ_SWBQ01000001.1"/>
</dbReference>
<evidence type="ECO:0000256" key="5">
    <source>
        <dbReference type="SAM" id="Phobius"/>
    </source>
</evidence>
<comment type="subcellular location">
    <subcellularLocation>
        <location evidence="1">Membrane</location>
        <topology evidence="1">Multi-pass membrane protein</topology>
    </subcellularLocation>
</comment>
<reference evidence="7 8" key="1">
    <citation type="submission" date="2019-04" db="EMBL/GenBank/DDBJ databases">
        <title>Pedobacter sp. RP-3-15 sp. nov., isolated from Arctic soil.</title>
        <authorList>
            <person name="Dahal R.H."/>
            <person name="Kim D.-U."/>
        </authorList>
    </citation>
    <scope>NUCLEOTIDE SEQUENCE [LARGE SCALE GENOMIC DNA]</scope>
    <source>
        <strain evidence="7 8">RP-3-15</strain>
    </source>
</reference>
<gene>
    <name evidence="7" type="ORF">FA047_06135</name>
</gene>
<dbReference type="InterPro" id="IPR035940">
    <property type="entry name" value="CAP_sf"/>
</dbReference>
<feature type="transmembrane region" description="Helical" evidence="5">
    <location>
        <begin position="64"/>
        <end position="82"/>
    </location>
</feature>
<protein>
    <recommendedName>
        <fullName evidence="6">SCP domain-containing protein</fullName>
    </recommendedName>
</protein>
<keyword evidence="3 5" id="KW-1133">Transmembrane helix</keyword>
<dbReference type="PANTHER" id="PTHR31157:SF1">
    <property type="entry name" value="SCP DOMAIN-CONTAINING PROTEIN"/>
    <property type="match status" value="1"/>
</dbReference>
<feature type="transmembrane region" description="Helical" evidence="5">
    <location>
        <begin position="102"/>
        <end position="125"/>
    </location>
</feature>
<dbReference type="AlphaFoldDB" id="A0A4U1CUG6"/>
<dbReference type="InterPro" id="IPR014044">
    <property type="entry name" value="CAP_dom"/>
</dbReference>
<evidence type="ECO:0000256" key="3">
    <source>
        <dbReference type="ARBA" id="ARBA00022989"/>
    </source>
</evidence>
<dbReference type="OrthoDB" id="982527at2"/>
<dbReference type="Proteomes" id="UP000307244">
    <property type="component" value="Unassembled WGS sequence"/>
</dbReference>
<dbReference type="GO" id="GO:0009403">
    <property type="term" value="P:toxin biosynthetic process"/>
    <property type="evidence" value="ECO:0007669"/>
    <property type="project" value="InterPro"/>
</dbReference>
<keyword evidence="2 5" id="KW-0812">Transmembrane</keyword>
<organism evidence="7 8">
    <name type="scientific">Pedobacter frigoris</name>
    <dbReference type="NCBI Taxonomy" id="2571272"/>
    <lineage>
        <taxon>Bacteria</taxon>
        <taxon>Pseudomonadati</taxon>
        <taxon>Bacteroidota</taxon>
        <taxon>Sphingobacteriia</taxon>
        <taxon>Sphingobacteriales</taxon>
        <taxon>Sphingobacteriaceae</taxon>
        <taxon>Pedobacter</taxon>
    </lineage>
</organism>
<dbReference type="PANTHER" id="PTHR31157">
    <property type="entry name" value="SCP DOMAIN-CONTAINING PROTEIN"/>
    <property type="match status" value="1"/>
</dbReference>
<sequence length="317" mass="35125">MNWVDVILILILLLSILNSVRSGFILATLELLCWMGSLALSFLLYGPLSSFIDKYIISASPWTAPLSFIVILIGIRILFEVLSRKILSNVSQEDHESTANKLYGILPGLVNGFIWVALLSTLLLLTPITNSTEAAKDSKISGWSIRKVNWMRDQLSPVFSTLFNQVGSKSEAVVGASESIKLPYKVEHPKVRADLEAEMMVLVNEERKKRRLKPLKADPEIAVPARKHSADMFARGYFSHITPEGLDPFQRIQAEKIIFVTAGENLALAQTLAIAHQGLMNSPGHRKNILRSGFGRLGIGILDGGVYGLMITQNFRN</sequence>
<feature type="domain" description="SCP" evidence="6">
    <location>
        <begin position="202"/>
        <end position="307"/>
    </location>
</feature>
<dbReference type="EMBL" id="SWBQ01000001">
    <property type="protein sequence ID" value="TKC09659.1"/>
    <property type="molecule type" value="Genomic_DNA"/>
</dbReference>
<dbReference type="CDD" id="cd05379">
    <property type="entry name" value="CAP_bacterial"/>
    <property type="match status" value="1"/>
</dbReference>
<dbReference type="InterPro" id="IPR003825">
    <property type="entry name" value="Colicin-V_CvpA"/>
</dbReference>
<keyword evidence="4 5" id="KW-0472">Membrane</keyword>
<keyword evidence="8" id="KW-1185">Reference proteome</keyword>
<dbReference type="Pfam" id="PF02674">
    <property type="entry name" value="Colicin_V"/>
    <property type="match status" value="1"/>
</dbReference>
<evidence type="ECO:0000256" key="2">
    <source>
        <dbReference type="ARBA" id="ARBA00022692"/>
    </source>
</evidence>
<feature type="transmembrane region" description="Helical" evidence="5">
    <location>
        <begin position="32"/>
        <end position="52"/>
    </location>
</feature>
<name>A0A4U1CUG6_9SPHI</name>
<dbReference type="Pfam" id="PF00188">
    <property type="entry name" value="CAP"/>
    <property type="match status" value="1"/>
</dbReference>
<dbReference type="GO" id="GO:0016020">
    <property type="term" value="C:membrane"/>
    <property type="evidence" value="ECO:0007669"/>
    <property type="project" value="UniProtKB-SubCell"/>
</dbReference>
<dbReference type="SUPFAM" id="SSF55797">
    <property type="entry name" value="PR-1-like"/>
    <property type="match status" value="1"/>
</dbReference>
<proteinExistence type="predicted"/>
<accession>A0A4U1CUG6</accession>